<reference evidence="2" key="3">
    <citation type="submission" date="2015-04" db="UniProtKB">
        <authorList>
            <consortium name="EnsemblPlants"/>
        </authorList>
    </citation>
    <scope>IDENTIFICATION</scope>
    <source>
        <strain evidence="2">cv. Jemalong A17</strain>
    </source>
</reference>
<reference evidence="1 3" key="2">
    <citation type="journal article" date="2014" name="BMC Genomics">
        <title>An improved genome release (version Mt4.0) for the model legume Medicago truncatula.</title>
        <authorList>
            <person name="Tang H."/>
            <person name="Krishnakumar V."/>
            <person name="Bidwell S."/>
            <person name="Rosen B."/>
            <person name="Chan A."/>
            <person name="Zhou S."/>
            <person name="Gentzbittel L."/>
            <person name="Childs K.L."/>
            <person name="Yandell M."/>
            <person name="Gundlach H."/>
            <person name="Mayer K.F."/>
            <person name="Schwartz D.C."/>
            <person name="Town C.D."/>
        </authorList>
    </citation>
    <scope>GENOME REANNOTATION</scope>
    <source>
        <strain evidence="1">A17</strain>
        <strain evidence="2 3">cv. Jemalong A17</strain>
    </source>
</reference>
<keyword evidence="3" id="KW-1185">Reference proteome</keyword>
<reference evidence="1 3" key="1">
    <citation type="journal article" date="2011" name="Nature">
        <title>The Medicago genome provides insight into the evolution of rhizobial symbioses.</title>
        <authorList>
            <person name="Young N.D."/>
            <person name="Debelle F."/>
            <person name="Oldroyd G.E."/>
            <person name="Geurts R."/>
            <person name="Cannon S.B."/>
            <person name="Udvardi M.K."/>
            <person name="Benedito V.A."/>
            <person name="Mayer K.F."/>
            <person name="Gouzy J."/>
            <person name="Schoof H."/>
            <person name="Van de Peer Y."/>
            <person name="Proost S."/>
            <person name="Cook D.R."/>
            <person name="Meyers B.C."/>
            <person name="Spannagl M."/>
            <person name="Cheung F."/>
            <person name="De Mita S."/>
            <person name="Krishnakumar V."/>
            <person name="Gundlach H."/>
            <person name="Zhou S."/>
            <person name="Mudge J."/>
            <person name="Bharti A.K."/>
            <person name="Murray J.D."/>
            <person name="Naoumkina M.A."/>
            <person name="Rosen B."/>
            <person name="Silverstein K.A."/>
            <person name="Tang H."/>
            <person name="Rombauts S."/>
            <person name="Zhao P.X."/>
            <person name="Zhou P."/>
            <person name="Barbe V."/>
            <person name="Bardou P."/>
            <person name="Bechner M."/>
            <person name="Bellec A."/>
            <person name="Berger A."/>
            <person name="Berges H."/>
            <person name="Bidwell S."/>
            <person name="Bisseling T."/>
            <person name="Choisne N."/>
            <person name="Couloux A."/>
            <person name="Denny R."/>
            <person name="Deshpande S."/>
            <person name="Dai X."/>
            <person name="Doyle J.J."/>
            <person name="Dudez A.M."/>
            <person name="Farmer A.D."/>
            <person name="Fouteau S."/>
            <person name="Franken C."/>
            <person name="Gibelin C."/>
            <person name="Gish J."/>
            <person name="Goldstein S."/>
            <person name="Gonzalez A.J."/>
            <person name="Green P.J."/>
            <person name="Hallab A."/>
            <person name="Hartog M."/>
            <person name="Hua A."/>
            <person name="Humphray S.J."/>
            <person name="Jeong D.H."/>
            <person name="Jing Y."/>
            <person name="Jocker A."/>
            <person name="Kenton S.M."/>
            <person name="Kim D.J."/>
            <person name="Klee K."/>
            <person name="Lai H."/>
            <person name="Lang C."/>
            <person name="Lin S."/>
            <person name="Macmil S.L."/>
            <person name="Magdelenat G."/>
            <person name="Matthews L."/>
            <person name="McCorrison J."/>
            <person name="Monaghan E.L."/>
            <person name="Mun J.H."/>
            <person name="Najar F.Z."/>
            <person name="Nicholson C."/>
            <person name="Noirot C."/>
            <person name="O'Bleness M."/>
            <person name="Paule C.R."/>
            <person name="Poulain J."/>
            <person name="Prion F."/>
            <person name="Qin B."/>
            <person name="Qu C."/>
            <person name="Retzel E.F."/>
            <person name="Riddle C."/>
            <person name="Sallet E."/>
            <person name="Samain S."/>
            <person name="Samson N."/>
            <person name="Sanders I."/>
            <person name="Saurat O."/>
            <person name="Scarpelli C."/>
            <person name="Schiex T."/>
            <person name="Segurens B."/>
            <person name="Severin A.J."/>
            <person name="Sherrier D.J."/>
            <person name="Shi R."/>
            <person name="Sims S."/>
            <person name="Singer S.R."/>
            <person name="Sinharoy S."/>
            <person name="Sterck L."/>
            <person name="Viollet A."/>
            <person name="Wang B.B."/>
            <person name="Wang K."/>
            <person name="Wang M."/>
            <person name="Wang X."/>
            <person name="Warfsmann J."/>
            <person name="Weissenbach J."/>
            <person name="White D.D."/>
            <person name="White J.D."/>
            <person name="Wiley G.B."/>
            <person name="Wincker P."/>
            <person name="Xing Y."/>
            <person name="Yang L."/>
            <person name="Yao Z."/>
            <person name="Ying F."/>
            <person name="Zhai J."/>
            <person name="Zhou L."/>
            <person name="Zuber A."/>
            <person name="Denarie J."/>
            <person name="Dixon R.A."/>
            <person name="May G.D."/>
            <person name="Schwartz D.C."/>
            <person name="Rogers J."/>
            <person name="Quetier F."/>
            <person name="Town C.D."/>
            <person name="Roe B.A."/>
        </authorList>
    </citation>
    <scope>NUCLEOTIDE SEQUENCE [LARGE SCALE GENOMIC DNA]</scope>
    <source>
        <strain evidence="1">A17</strain>
        <strain evidence="2 3">cv. Jemalong A17</strain>
    </source>
</reference>
<gene>
    <name evidence="1" type="ordered locus">MTR_2g067360</name>
</gene>
<protein>
    <submittedName>
        <fullName evidence="1 2">Uncharacterized protein</fullName>
    </submittedName>
</protein>
<organism evidence="1 3">
    <name type="scientific">Medicago truncatula</name>
    <name type="common">Barrel medic</name>
    <name type="synonym">Medicago tribuloides</name>
    <dbReference type="NCBI Taxonomy" id="3880"/>
    <lineage>
        <taxon>Eukaryota</taxon>
        <taxon>Viridiplantae</taxon>
        <taxon>Streptophyta</taxon>
        <taxon>Embryophyta</taxon>
        <taxon>Tracheophyta</taxon>
        <taxon>Spermatophyta</taxon>
        <taxon>Magnoliopsida</taxon>
        <taxon>eudicotyledons</taxon>
        <taxon>Gunneridae</taxon>
        <taxon>Pentapetalae</taxon>
        <taxon>rosids</taxon>
        <taxon>fabids</taxon>
        <taxon>Fabales</taxon>
        <taxon>Fabaceae</taxon>
        <taxon>Papilionoideae</taxon>
        <taxon>50 kb inversion clade</taxon>
        <taxon>NPAAA clade</taxon>
        <taxon>Hologalegina</taxon>
        <taxon>IRL clade</taxon>
        <taxon>Trifolieae</taxon>
        <taxon>Medicago</taxon>
    </lineage>
</organism>
<sequence length="94" mass="10911">MRYCWRTHSKSDVFSFDKGFTHSRNKATGSEYILLDFLSQMRQNCPDNKNISSRINKFLTFVIFKPMNAHSNKKGMSYMEALSSAVAKEAFDTR</sequence>
<evidence type="ECO:0000313" key="3">
    <source>
        <dbReference type="Proteomes" id="UP000002051"/>
    </source>
</evidence>
<dbReference type="Proteomes" id="UP000002051">
    <property type="component" value="Chromosome 2"/>
</dbReference>
<dbReference type="EnsemblPlants" id="KEH38290">
    <property type="protein sequence ID" value="KEH38290"/>
    <property type="gene ID" value="MTR_2g067360"/>
</dbReference>
<accession>A0A072VJI0</accession>
<proteinExistence type="predicted"/>
<evidence type="ECO:0000313" key="2">
    <source>
        <dbReference type="EnsemblPlants" id="KEH38290"/>
    </source>
</evidence>
<dbReference type="HOGENOM" id="CLU_2389498_0_0_1"/>
<dbReference type="AlphaFoldDB" id="A0A072VJI0"/>
<evidence type="ECO:0000313" key="1">
    <source>
        <dbReference type="EMBL" id="KEH38290.1"/>
    </source>
</evidence>
<dbReference type="EMBL" id="CM001218">
    <property type="protein sequence ID" value="KEH38290.1"/>
    <property type="molecule type" value="Genomic_DNA"/>
</dbReference>
<name>A0A072VJI0_MEDTR</name>